<dbReference type="FunFam" id="3.30.70.330:FF:000029">
    <property type="entry name" value="U2 small nuclear ribonucleoprotein B"/>
    <property type="match status" value="1"/>
</dbReference>
<dbReference type="GO" id="GO:0005681">
    <property type="term" value="C:spliceosomal complex"/>
    <property type="evidence" value="ECO:0007669"/>
    <property type="project" value="UniProtKB-KW"/>
</dbReference>
<evidence type="ECO:0000256" key="10">
    <source>
        <dbReference type="PROSITE-ProRule" id="PRU00176"/>
    </source>
</evidence>
<dbReference type="Pfam" id="PF00076">
    <property type="entry name" value="RRM_1"/>
    <property type="match status" value="2"/>
</dbReference>
<accession>A0A4U0UEA4</accession>
<dbReference type="GO" id="GO:0006397">
    <property type="term" value="P:mRNA processing"/>
    <property type="evidence" value="ECO:0007669"/>
    <property type="project" value="UniProtKB-KW"/>
</dbReference>
<dbReference type="GO" id="GO:0030532">
    <property type="term" value="C:small nuclear ribonucleoprotein complex"/>
    <property type="evidence" value="ECO:0007669"/>
    <property type="project" value="UniProtKB-ARBA"/>
</dbReference>
<evidence type="ECO:0000256" key="11">
    <source>
        <dbReference type="SAM" id="MobiDB-lite"/>
    </source>
</evidence>
<dbReference type="FunFam" id="3.30.70.330:FF:000039">
    <property type="entry name" value="U1 small nuclear ribonucleoprotein A"/>
    <property type="match status" value="1"/>
</dbReference>
<evidence type="ECO:0000256" key="3">
    <source>
        <dbReference type="ARBA" id="ARBA00022664"/>
    </source>
</evidence>
<feature type="domain" description="RRM" evidence="12">
    <location>
        <begin position="171"/>
        <end position="244"/>
    </location>
</feature>
<evidence type="ECO:0000256" key="4">
    <source>
        <dbReference type="ARBA" id="ARBA00022728"/>
    </source>
</evidence>
<comment type="similarity">
    <text evidence="2">Belongs to the RRM U1 A/B'' family.</text>
</comment>
<comment type="subcellular location">
    <subcellularLocation>
        <location evidence="1">Nucleus</location>
    </subcellularLocation>
</comment>
<protein>
    <recommendedName>
        <fullName evidence="12">RRM domain-containing protein</fullName>
    </recommendedName>
</protein>
<evidence type="ECO:0000259" key="12">
    <source>
        <dbReference type="PROSITE" id="PS50102"/>
    </source>
</evidence>
<keyword evidence="8" id="KW-0539">Nucleus</keyword>
<keyword evidence="5" id="KW-0677">Repeat</keyword>
<dbReference type="InterPro" id="IPR012677">
    <property type="entry name" value="Nucleotide-bd_a/b_plait_sf"/>
</dbReference>
<evidence type="ECO:0000256" key="2">
    <source>
        <dbReference type="ARBA" id="ARBA00007243"/>
    </source>
</evidence>
<dbReference type="Gene3D" id="3.30.70.330">
    <property type="match status" value="2"/>
</dbReference>
<evidence type="ECO:0000256" key="5">
    <source>
        <dbReference type="ARBA" id="ARBA00022737"/>
    </source>
</evidence>
<keyword evidence="9" id="KW-0687">Ribonucleoprotein</keyword>
<evidence type="ECO:0000313" key="13">
    <source>
        <dbReference type="EMBL" id="TKA33597.1"/>
    </source>
</evidence>
<keyword evidence="3" id="KW-0507">mRNA processing</keyword>
<gene>
    <name evidence="13" type="ORF">B0A50_00433</name>
</gene>
<name>A0A4U0UEA4_9PEZI</name>
<comment type="caution">
    <text evidence="13">The sequence shown here is derived from an EMBL/GenBank/DDBJ whole genome shotgun (WGS) entry which is preliminary data.</text>
</comment>
<dbReference type="InterPro" id="IPR000504">
    <property type="entry name" value="RRM_dom"/>
</dbReference>
<dbReference type="SMART" id="SM00360">
    <property type="entry name" value="RRM"/>
    <property type="match status" value="2"/>
</dbReference>
<dbReference type="GO" id="GO:0003729">
    <property type="term" value="F:mRNA binding"/>
    <property type="evidence" value="ECO:0007669"/>
    <property type="project" value="TreeGrafter"/>
</dbReference>
<dbReference type="InterPro" id="IPR050502">
    <property type="entry name" value="Euk_RNA-bind_prot"/>
</dbReference>
<dbReference type="SUPFAM" id="SSF54928">
    <property type="entry name" value="RNA-binding domain, RBD"/>
    <property type="match status" value="1"/>
</dbReference>
<dbReference type="PANTHER" id="PTHR48025:SF1">
    <property type="entry name" value="RRM DOMAIN-CONTAINING PROTEIN"/>
    <property type="match status" value="1"/>
</dbReference>
<keyword evidence="6 10" id="KW-0694">RNA-binding</keyword>
<dbReference type="EMBL" id="NAJL01000002">
    <property type="protein sequence ID" value="TKA33597.1"/>
    <property type="molecule type" value="Genomic_DNA"/>
</dbReference>
<evidence type="ECO:0000256" key="6">
    <source>
        <dbReference type="ARBA" id="ARBA00022884"/>
    </source>
</evidence>
<evidence type="ECO:0000256" key="7">
    <source>
        <dbReference type="ARBA" id="ARBA00023187"/>
    </source>
</evidence>
<proteinExistence type="inferred from homology"/>
<evidence type="ECO:0000256" key="8">
    <source>
        <dbReference type="ARBA" id="ARBA00023242"/>
    </source>
</evidence>
<feature type="region of interest" description="Disordered" evidence="11">
    <location>
        <begin position="125"/>
        <end position="160"/>
    </location>
</feature>
<evidence type="ECO:0000256" key="9">
    <source>
        <dbReference type="ARBA" id="ARBA00023274"/>
    </source>
</evidence>
<feature type="domain" description="RRM" evidence="12">
    <location>
        <begin position="13"/>
        <end position="92"/>
    </location>
</feature>
<dbReference type="AlphaFoldDB" id="A0A4U0UEA4"/>
<dbReference type="GO" id="GO:0008380">
    <property type="term" value="P:RNA splicing"/>
    <property type="evidence" value="ECO:0007669"/>
    <property type="project" value="UniProtKB-KW"/>
</dbReference>
<dbReference type="Proteomes" id="UP000308549">
    <property type="component" value="Unassembled WGS sequence"/>
</dbReference>
<dbReference type="CDD" id="cd12247">
    <property type="entry name" value="RRM2_U1A_like"/>
    <property type="match status" value="1"/>
</dbReference>
<dbReference type="PANTHER" id="PTHR48025">
    <property type="entry name" value="OS02G0815200 PROTEIN"/>
    <property type="match status" value="1"/>
</dbReference>
<organism evidence="13 14">
    <name type="scientific">Salinomyces thailandicus</name>
    <dbReference type="NCBI Taxonomy" id="706561"/>
    <lineage>
        <taxon>Eukaryota</taxon>
        <taxon>Fungi</taxon>
        <taxon>Dikarya</taxon>
        <taxon>Ascomycota</taxon>
        <taxon>Pezizomycotina</taxon>
        <taxon>Dothideomycetes</taxon>
        <taxon>Dothideomycetidae</taxon>
        <taxon>Mycosphaerellales</taxon>
        <taxon>Teratosphaeriaceae</taxon>
        <taxon>Salinomyces</taxon>
    </lineage>
</organism>
<sequence>MSDNGETETPPNATVYVRNLDERTKIPALIVALREIFEEYGNIVDIIAKKSVRRKGQAFVVYDSIESAQEAIDELQGFDLFGQQMTLDFAKTKSDATVKREGGEEAFEAHKKHRLAEKERKQAFEAAKATVAPPKRTADSESTFADRPAKANKPAQSAGGLVPDEYLPVNKILFVRDLPEDYGTDAVTSIFSRFPGFKELRTVPGRAGIAFAEYETEDGAIAARSSMNGIELSGQSIKVTYQRQ</sequence>
<keyword evidence="14" id="KW-1185">Reference proteome</keyword>
<dbReference type="OrthoDB" id="266020at2759"/>
<evidence type="ECO:0000256" key="1">
    <source>
        <dbReference type="ARBA" id="ARBA00004123"/>
    </source>
</evidence>
<dbReference type="PROSITE" id="PS50102">
    <property type="entry name" value="RRM"/>
    <property type="match status" value="2"/>
</dbReference>
<keyword evidence="7" id="KW-0508">mRNA splicing</keyword>
<keyword evidence="4" id="KW-0747">Spliceosome</keyword>
<evidence type="ECO:0000313" key="14">
    <source>
        <dbReference type="Proteomes" id="UP000308549"/>
    </source>
</evidence>
<reference evidence="13 14" key="1">
    <citation type="submission" date="2017-03" db="EMBL/GenBank/DDBJ databases">
        <title>Genomes of endolithic fungi from Antarctica.</title>
        <authorList>
            <person name="Coleine C."/>
            <person name="Masonjones S."/>
            <person name="Stajich J.E."/>
        </authorList>
    </citation>
    <scope>NUCLEOTIDE SEQUENCE [LARGE SCALE GENOMIC DNA]</scope>
    <source>
        <strain evidence="13 14">CCFEE 6315</strain>
    </source>
</reference>
<dbReference type="InterPro" id="IPR035979">
    <property type="entry name" value="RBD_domain_sf"/>
</dbReference>